<dbReference type="GO" id="GO:0009543">
    <property type="term" value="C:chloroplast thylakoid lumen"/>
    <property type="evidence" value="ECO:0007669"/>
    <property type="project" value="TreeGrafter"/>
</dbReference>
<dbReference type="GO" id="GO:0009523">
    <property type="term" value="C:photosystem II"/>
    <property type="evidence" value="ECO:0007669"/>
    <property type="project" value="InterPro"/>
</dbReference>
<dbReference type="GO" id="GO:0010207">
    <property type="term" value="P:photosystem II assembly"/>
    <property type="evidence" value="ECO:0007669"/>
    <property type="project" value="InterPro"/>
</dbReference>
<dbReference type="HAMAP" id="MF_01481">
    <property type="entry name" value="PSII_Psb27"/>
    <property type="match status" value="1"/>
</dbReference>
<name>A0A7S0X480_9CHLO</name>
<proteinExistence type="inferred from homology"/>
<protein>
    <recommendedName>
        <fullName evidence="2">Photosystem II Psb27 protein</fullName>
    </recommendedName>
</protein>
<accession>A0A7S0X480</accession>
<dbReference type="EMBL" id="HBFC01007207">
    <property type="protein sequence ID" value="CAD8701387.1"/>
    <property type="molecule type" value="Transcribed_RNA"/>
</dbReference>
<dbReference type="PANTHER" id="PTHR34041:SF1">
    <property type="entry name" value="PHOTOSYSTEM II REPAIR PROTEIN PSB27-H1, CHLOROPLASTIC"/>
    <property type="match status" value="1"/>
</dbReference>
<evidence type="ECO:0008006" key="2">
    <source>
        <dbReference type="Google" id="ProtNLM"/>
    </source>
</evidence>
<gene>
    <name evidence="1" type="ORF">MANT1106_LOCUS4069</name>
</gene>
<sequence>MAASLVAPIAFAAAPRVATRQLRASSGAPARASPRAFVVRAAADERQVEVTSSRRAVAVKAFAALTVAAAVRPAPALALFGFGEDPVAAYTAQTTAVIAQVRLTLDLPGDDAGKAAAIEKTRTLTNAWVARYRRDKVITGKVSYGNVYSALNAVSGHYNNFGTKYPLPVKRKDRVISEFKTAEIALSRGR</sequence>
<organism evidence="1">
    <name type="scientific">Mantoniella antarctica</name>
    <dbReference type="NCBI Taxonomy" id="81844"/>
    <lineage>
        <taxon>Eukaryota</taxon>
        <taxon>Viridiplantae</taxon>
        <taxon>Chlorophyta</taxon>
        <taxon>Mamiellophyceae</taxon>
        <taxon>Mamiellales</taxon>
        <taxon>Mamiellaceae</taxon>
        <taxon>Mantoniella</taxon>
    </lineage>
</organism>
<reference evidence="1" key="1">
    <citation type="submission" date="2021-01" db="EMBL/GenBank/DDBJ databases">
        <authorList>
            <person name="Corre E."/>
            <person name="Pelletier E."/>
            <person name="Niang G."/>
            <person name="Scheremetjew M."/>
            <person name="Finn R."/>
            <person name="Kale V."/>
            <person name="Holt S."/>
            <person name="Cochrane G."/>
            <person name="Meng A."/>
            <person name="Brown T."/>
            <person name="Cohen L."/>
        </authorList>
    </citation>
    <scope>NUCLEOTIDE SEQUENCE</scope>
    <source>
        <strain evidence="1">SL-175</strain>
    </source>
</reference>
<dbReference type="Gene3D" id="1.20.58.810">
    <property type="entry name" value="Photosystem II Pbs27"/>
    <property type="match status" value="1"/>
</dbReference>
<evidence type="ECO:0000313" key="1">
    <source>
        <dbReference type="EMBL" id="CAD8701387.1"/>
    </source>
</evidence>
<dbReference type="Pfam" id="PF13326">
    <property type="entry name" value="PSII_Pbs27"/>
    <property type="match status" value="1"/>
</dbReference>
<dbReference type="InterPro" id="IPR038450">
    <property type="entry name" value="PSII_Psb27_sf"/>
</dbReference>
<dbReference type="GO" id="GO:0010206">
    <property type="term" value="P:photosystem II repair"/>
    <property type="evidence" value="ECO:0007669"/>
    <property type="project" value="InterPro"/>
</dbReference>
<dbReference type="InterPro" id="IPR025585">
    <property type="entry name" value="PSII_Psb27"/>
</dbReference>
<dbReference type="PANTHER" id="PTHR34041">
    <property type="entry name" value="PHOTOSYSTEM II REPAIR PROTEIN PSB27-H1, CHLOROPLASTIC"/>
    <property type="match status" value="1"/>
</dbReference>
<dbReference type="AlphaFoldDB" id="A0A7S0X480"/>